<proteinExistence type="predicted"/>
<reference evidence="2" key="1">
    <citation type="journal article" date="2022" name="Int. J. Syst. Evol. Microbiol.">
        <title>Anaeromyxobacter oryzae sp. nov., Anaeromyxobacter diazotrophicus sp. nov. and Anaeromyxobacter paludicola sp. nov., isolated from paddy soils.</title>
        <authorList>
            <person name="Itoh H."/>
            <person name="Xu Z."/>
            <person name="Mise K."/>
            <person name="Masuda Y."/>
            <person name="Ushijima N."/>
            <person name="Hayakawa C."/>
            <person name="Shiratori Y."/>
            <person name="Senoo K."/>
        </authorList>
    </citation>
    <scope>NUCLEOTIDE SEQUENCE [LARGE SCALE GENOMIC DNA]</scope>
    <source>
        <strain evidence="2">Red232</strain>
    </source>
</reference>
<dbReference type="InterPro" id="IPR016181">
    <property type="entry name" value="Acyl_CoA_acyltransferase"/>
</dbReference>
<dbReference type="EMBL" id="AP025591">
    <property type="protein sequence ID" value="BDG06324.1"/>
    <property type="molecule type" value="Genomic_DNA"/>
</dbReference>
<evidence type="ECO:0000313" key="1">
    <source>
        <dbReference type="EMBL" id="BDG06324.1"/>
    </source>
</evidence>
<protein>
    <submittedName>
        <fullName evidence="1">Uncharacterized protein</fullName>
    </submittedName>
</protein>
<organism evidence="1 2">
    <name type="scientific">Anaeromyxobacter oryzae</name>
    <dbReference type="NCBI Taxonomy" id="2918170"/>
    <lineage>
        <taxon>Bacteria</taxon>
        <taxon>Pseudomonadati</taxon>
        <taxon>Myxococcota</taxon>
        <taxon>Myxococcia</taxon>
        <taxon>Myxococcales</taxon>
        <taxon>Cystobacterineae</taxon>
        <taxon>Anaeromyxobacteraceae</taxon>
        <taxon>Anaeromyxobacter</taxon>
    </lineage>
</organism>
<evidence type="ECO:0000313" key="2">
    <source>
        <dbReference type="Proteomes" id="UP001162891"/>
    </source>
</evidence>
<accession>A0ABM7X3F9</accession>
<keyword evidence="2" id="KW-1185">Reference proteome</keyword>
<dbReference type="RefSeq" id="WP_248355770.1">
    <property type="nucleotide sequence ID" value="NZ_AP025591.1"/>
</dbReference>
<gene>
    <name evidence="1" type="ORF">AMOR_53200</name>
</gene>
<dbReference type="Proteomes" id="UP001162891">
    <property type="component" value="Chromosome"/>
</dbReference>
<sequence length="311" mass="35432">MNPDMYAEWLRRQGHRVVRTASSYWYDAGPRVYQAFPYHWLITPPEDELRRFLRDNGAIALRYSTTADAPEGCISYHLVCDDRGYGLDSIGKQSRQNVRLGLAKCRVERIPLERLAEEGWALERDTIGRQGREGTFDAEAWRRRYLAAADLPGFEAWGALVDGRLAASILAFTVDDCCELLSQQCLTEFVKARVNNALAFVATRSILDRPEIRSIFYTLQSLDAPASVDEFKLRMGYRPRLVRQRVVFHPWLAGAANPVTLAILHSLRQRRPSSTVLSKAEGVVRFHLQGRRPLAEQDWPECVKESQGARP</sequence>
<dbReference type="SUPFAM" id="SSF55729">
    <property type="entry name" value="Acyl-CoA N-acyltransferases (Nat)"/>
    <property type="match status" value="1"/>
</dbReference>
<name>A0ABM7X3F9_9BACT</name>